<feature type="transmembrane region" description="Helical" evidence="5">
    <location>
        <begin position="47"/>
        <end position="67"/>
    </location>
</feature>
<dbReference type="Gene3D" id="1.10.287.950">
    <property type="entry name" value="Methyl-accepting chemotaxis protein"/>
    <property type="match status" value="1"/>
</dbReference>
<dbReference type="SMART" id="SM00283">
    <property type="entry name" value="MA"/>
    <property type="match status" value="1"/>
</dbReference>
<protein>
    <submittedName>
        <fullName evidence="7">Methyl-accepting chemotaxis protein</fullName>
    </submittedName>
</protein>
<dbReference type="OrthoDB" id="9807021at2"/>
<dbReference type="PANTHER" id="PTHR32089:SF112">
    <property type="entry name" value="LYSOZYME-LIKE PROTEIN-RELATED"/>
    <property type="match status" value="1"/>
</dbReference>
<keyword evidence="4" id="KW-0175">Coiled coil</keyword>
<dbReference type="PRINTS" id="PR00260">
    <property type="entry name" value="CHEMTRNSDUCR"/>
</dbReference>
<dbReference type="RefSeq" id="WP_072919394.1">
    <property type="nucleotide sequence ID" value="NZ_FQYQ01000034.1"/>
</dbReference>
<dbReference type="Proteomes" id="UP000184185">
    <property type="component" value="Unassembled WGS sequence"/>
</dbReference>
<dbReference type="GO" id="GO:0007165">
    <property type="term" value="P:signal transduction"/>
    <property type="evidence" value="ECO:0007669"/>
    <property type="project" value="UniProtKB-KW"/>
</dbReference>
<accession>A0A1M6KVJ6</accession>
<feature type="domain" description="Methyl-accepting transducer" evidence="6">
    <location>
        <begin position="217"/>
        <end position="467"/>
    </location>
</feature>
<dbReference type="InterPro" id="IPR004089">
    <property type="entry name" value="MCPsignal_dom"/>
</dbReference>
<dbReference type="PROSITE" id="PS50111">
    <property type="entry name" value="CHEMOTAXIS_TRANSDUC_2"/>
    <property type="match status" value="1"/>
</dbReference>
<feature type="transmembrane region" description="Helical" evidence="5">
    <location>
        <begin position="154"/>
        <end position="172"/>
    </location>
</feature>
<feature type="coiled-coil region" evidence="4">
    <location>
        <begin position="379"/>
        <end position="441"/>
    </location>
</feature>
<evidence type="ECO:0000256" key="1">
    <source>
        <dbReference type="ARBA" id="ARBA00023224"/>
    </source>
</evidence>
<feature type="transmembrane region" description="Helical" evidence="5">
    <location>
        <begin position="20"/>
        <end position="41"/>
    </location>
</feature>
<reference evidence="7 8" key="1">
    <citation type="submission" date="2016-11" db="EMBL/GenBank/DDBJ databases">
        <authorList>
            <person name="Jaros S."/>
            <person name="Januszkiewicz K."/>
            <person name="Wedrychowicz H."/>
        </authorList>
    </citation>
    <scope>NUCLEOTIDE SEQUENCE [LARGE SCALE GENOMIC DNA]</scope>
    <source>
        <strain evidence="7 8">DSM 14809</strain>
    </source>
</reference>
<evidence type="ECO:0000259" key="6">
    <source>
        <dbReference type="PROSITE" id="PS50111"/>
    </source>
</evidence>
<keyword evidence="8" id="KW-1185">Reference proteome</keyword>
<evidence type="ECO:0000313" key="7">
    <source>
        <dbReference type="EMBL" id="SHJ62874.1"/>
    </source>
</evidence>
<dbReference type="InterPro" id="IPR004090">
    <property type="entry name" value="Chemotax_Me-accpt_rcpt"/>
</dbReference>
<keyword evidence="5" id="KW-0472">Membrane</keyword>
<dbReference type="GO" id="GO:0006935">
    <property type="term" value="P:chemotaxis"/>
    <property type="evidence" value="ECO:0007669"/>
    <property type="project" value="InterPro"/>
</dbReference>
<evidence type="ECO:0000313" key="8">
    <source>
        <dbReference type="Proteomes" id="UP000184185"/>
    </source>
</evidence>
<dbReference type="PANTHER" id="PTHR32089">
    <property type="entry name" value="METHYL-ACCEPTING CHEMOTAXIS PROTEIN MCPB"/>
    <property type="match status" value="1"/>
</dbReference>
<sequence>MEEKFLYSDRNEQVKRINRVLISTYVIYFTLLTVVVVIAYLRGFRTLAYLATTIGLEIFTVISLTSIYAKKPNSEKLRWISLIELALIGALGCYAFTSYYLRFAMVGPVVPFVLYYDKKFSRVSGLTVAIVQIGSFIAKLFGPMPYTSEEAIDNAAAIGCAFAVVALCIYLEKILELFQQDTVGLIEHRAENQAQLLSEVMEVATKVREGVGNAMDNMNKLDETTQTVSGAMDDISSSTLSNAEHIQEQTVMTQKIQDLIEETVARSEEMVASAEEASNINDENHEMMVQLKEKAEKISEINNHVGDAMNTLVMKGEEMKQITEVILEISAQTNLLALNASIEAARAGDYGRGFSVVANEIRDLAEKTKIATENITNMIVELGNNAQDAENAVSEARLASDQQGELIEQTAEGFVKMNDNVNNLTANINDLEGMIENLAISNNTIVENISQLSATTEEVTAAATQSAELSNENKILSNDTKVLLNEVMHTAAKLDKYNDGIQESTFSESNSKIVRFA</sequence>
<dbReference type="GO" id="GO:0004888">
    <property type="term" value="F:transmembrane signaling receptor activity"/>
    <property type="evidence" value="ECO:0007669"/>
    <property type="project" value="InterPro"/>
</dbReference>
<feature type="transmembrane region" description="Helical" evidence="5">
    <location>
        <begin position="120"/>
        <end position="142"/>
    </location>
</feature>
<dbReference type="GO" id="GO:0016020">
    <property type="term" value="C:membrane"/>
    <property type="evidence" value="ECO:0007669"/>
    <property type="project" value="InterPro"/>
</dbReference>
<name>A0A1M6KVJ6_PSEXY</name>
<keyword evidence="5" id="KW-1133">Transmembrane helix</keyword>
<evidence type="ECO:0000256" key="3">
    <source>
        <dbReference type="PROSITE-ProRule" id="PRU00284"/>
    </source>
</evidence>
<gene>
    <name evidence="7" type="ORF">SAMN02745725_02952</name>
</gene>
<dbReference type="Pfam" id="PF00015">
    <property type="entry name" value="MCPsignal"/>
    <property type="match status" value="1"/>
</dbReference>
<comment type="similarity">
    <text evidence="2">Belongs to the methyl-accepting chemotaxis (MCP) protein family.</text>
</comment>
<keyword evidence="1 3" id="KW-0807">Transducer</keyword>
<keyword evidence="5" id="KW-0812">Transmembrane</keyword>
<evidence type="ECO:0000256" key="2">
    <source>
        <dbReference type="ARBA" id="ARBA00029447"/>
    </source>
</evidence>
<feature type="transmembrane region" description="Helical" evidence="5">
    <location>
        <begin position="79"/>
        <end position="100"/>
    </location>
</feature>
<organism evidence="7 8">
    <name type="scientific">Pseudobutyrivibrio xylanivorans DSM 14809</name>
    <dbReference type="NCBI Taxonomy" id="1123012"/>
    <lineage>
        <taxon>Bacteria</taxon>
        <taxon>Bacillati</taxon>
        <taxon>Bacillota</taxon>
        <taxon>Clostridia</taxon>
        <taxon>Lachnospirales</taxon>
        <taxon>Lachnospiraceae</taxon>
        <taxon>Pseudobutyrivibrio</taxon>
    </lineage>
</organism>
<dbReference type="SUPFAM" id="SSF58104">
    <property type="entry name" value="Methyl-accepting chemotaxis protein (MCP) signaling domain"/>
    <property type="match status" value="1"/>
</dbReference>
<evidence type="ECO:0000256" key="4">
    <source>
        <dbReference type="SAM" id="Coils"/>
    </source>
</evidence>
<dbReference type="EMBL" id="FQYQ01000034">
    <property type="protein sequence ID" value="SHJ62874.1"/>
    <property type="molecule type" value="Genomic_DNA"/>
</dbReference>
<evidence type="ECO:0000256" key="5">
    <source>
        <dbReference type="SAM" id="Phobius"/>
    </source>
</evidence>
<dbReference type="AlphaFoldDB" id="A0A1M6KVJ6"/>
<proteinExistence type="inferred from homology"/>